<reference evidence="1" key="1">
    <citation type="submission" date="2021-04" db="EMBL/GenBank/DDBJ databases">
        <title>Phylogenetic analysis of Acidobacteriaceae.</title>
        <authorList>
            <person name="Qiu L."/>
            <person name="Zhang Q."/>
        </authorList>
    </citation>
    <scope>NUCLEOTIDE SEQUENCE</scope>
    <source>
        <strain evidence="1">DSM 25168</strain>
    </source>
</reference>
<dbReference type="RefSeq" id="WP_260795897.1">
    <property type="nucleotide sequence ID" value="NZ_CP093313.1"/>
</dbReference>
<accession>A0A9J7BYE2</accession>
<evidence type="ECO:0000313" key="1">
    <source>
        <dbReference type="EMBL" id="UWZ86254.1"/>
    </source>
</evidence>
<proteinExistence type="predicted"/>
<protein>
    <submittedName>
        <fullName evidence="1">Uncharacterized protein</fullName>
    </submittedName>
</protein>
<dbReference type="AlphaFoldDB" id="A0A9J7BYE2"/>
<dbReference type="KEGG" id="orp:MOP44_09980"/>
<keyword evidence="2" id="KW-1185">Reference proteome</keyword>
<sequence>MQRPLQEHIALLEQKVQALSAVANDITLTAAERFQASVDLDTAERALDHFRKAYELEQKIAGIKERYSR</sequence>
<dbReference type="EMBL" id="CP093313">
    <property type="protein sequence ID" value="UWZ86254.1"/>
    <property type="molecule type" value="Genomic_DNA"/>
</dbReference>
<dbReference type="Proteomes" id="UP001059380">
    <property type="component" value="Chromosome"/>
</dbReference>
<name>A0A9J7BYE2_9BACT</name>
<evidence type="ECO:0000313" key="2">
    <source>
        <dbReference type="Proteomes" id="UP001059380"/>
    </source>
</evidence>
<organism evidence="1 2">
    <name type="scientific">Occallatibacter riparius</name>
    <dbReference type="NCBI Taxonomy" id="1002689"/>
    <lineage>
        <taxon>Bacteria</taxon>
        <taxon>Pseudomonadati</taxon>
        <taxon>Acidobacteriota</taxon>
        <taxon>Terriglobia</taxon>
        <taxon>Terriglobales</taxon>
        <taxon>Acidobacteriaceae</taxon>
        <taxon>Occallatibacter</taxon>
    </lineage>
</organism>
<gene>
    <name evidence="1" type="ORF">MOP44_09980</name>
</gene>